<gene>
    <name evidence="1" type="ORF">L6452_20979</name>
</gene>
<reference evidence="2" key="1">
    <citation type="journal article" date="2022" name="Mol. Ecol. Resour.">
        <title>The genomes of chicory, endive, great burdock and yacon provide insights into Asteraceae palaeo-polyploidization history and plant inulin production.</title>
        <authorList>
            <person name="Fan W."/>
            <person name="Wang S."/>
            <person name="Wang H."/>
            <person name="Wang A."/>
            <person name="Jiang F."/>
            <person name="Liu H."/>
            <person name="Zhao H."/>
            <person name="Xu D."/>
            <person name="Zhang Y."/>
        </authorList>
    </citation>
    <scope>NUCLEOTIDE SEQUENCE [LARGE SCALE GENOMIC DNA]</scope>
    <source>
        <strain evidence="2">cv. Niubang</strain>
    </source>
</reference>
<proteinExistence type="predicted"/>
<evidence type="ECO:0000313" key="1">
    <source>
        <dbReference type="EMBL" id="KAI3720069.1"/>
    </source>
</evidence>
<dbReference type="EMBL" id="CM042052">
    <property type="protein sequence ID" value="KAI3720069.1"/>
    <property type="molecule type" value="Genomic_DNA"/>
</dbReference>
<accession>A0ACB9BDR4</accession>
<dbReference type="Proteomes" id="UP001055879">
    <property type="component" value="Linkage Group LG06"/>
</dbReference>
<protein>
    <submittedName>
        <fullName evidence="1">Uncharacterized protein</fullName>
    </submittedName>
</protein>
<name>A0ACB9BDR4_ARCLA</name>
<sequence length="212" mass="23682">MCTAAFVLLQNGLVRSNLVVYNIITAAFHSQVRCISPIITPQAYCDLTESLLSFNRLVESIPVPRNREFNHILIKIAKMKQYPTAVSLILDHDLLGFNSFVKPNLYTFGIAINCFCHMDRLDFGFSVYGKMVKLGYKPDCAIINTLLRGLCANGDISHANMFFNEIMSNGLRPTVVTFGTIVNGICKTGDSQAALLFLRDFEETKRCQPSTI</sequence>
<organism evidence="1 2">
    <name type="scientific">Arctium lappa</name>
    <name type="common">Greater burdock</name>
    <name type="synonym">Lappa major</name>
    <dbReference type="NCBI Taxonomy" id="4217"/>
    <lineage>
        <taxon>Eukaryota</taxon>
        <taxon>Viridiplantae</taxon>
        <taxon>Streptophyta</taxon>
        <taxon>Embryophyta</taxon>
        <taxon>Tracheophyta</taxon>
        <taxon>Spermatophyta</taxon>
        <taxon>Magnoliopsida</taxon>
        <taxon>eudicotyledons</taxon>
        <taxon>Gunneridae</taxon>
        <taxon>Pentapetalae</taxon>
        <taxon>asterids</taxon>
        <taxon>campanulids</taxon>
        <taxon>Asterales</taxon>
        <taxon>Asteraceae</taxon>
        <taxon>Carduoideae</taxon>
        <taxon>Cardueae</taxon>
        <taxon>Arctiinae</taxon>
        <taxon>Arctium</taxon>
    </lineage>
</organism>
<comment type="caution">
    <text evidence="1">The sequence shown here is derived from an EMBL/GenBank/DDBJ whole genome shotgun (WGS) entry which is preliminary data.</text>
</comment>
<reference evidence="1 2" key="2">
    <citation type="journal article" date="2022" name="Mol. Ecol. Resour.">
        <title>The genomes of chicory, endive, great burdock and yacon provide insights into Asteraceae paleo-polyploidization history and plant inulin production.</title>
        <authorList>
            <person name="Fan W."/>
            <person name="Wang S."/>
            <person name="Wang H."/>
            <person name="Wang A."/>
            <person name="Jiang F."/>
            <person name="Liu H."/>
            <person name="Zhao H."/>
            <person name="Xu D."/>
            <person name="Zhang Y."/>
        </authorList>
    </citation>
    <scope>NUCLEOTIDE SEQUENCE [LARGE SCALE GENOMIC DNA]</scope>
    <source>
        <strain evidence="2">cv. Niubang</strain>
    </source>
</reference>
<evidence type="ECO:0000313" key="2">
    <source>
        <dbReference type="Proteomes" id="UP001055879"/>
    </source>
</evidence>
<keyword evidence="2" id="KW-1185">Reference proteome</keyword>